<gene>
    <name evidence="9 12" type="primary">tsaC</name>
    <name evidence="12" type="ORF">HGO23_18410</name>
    <name evidence="11" type="ORF">Xbud_00044</name>
</gene>
<feature type="domain" description="YrdC-like" evidence="10">
    <location>
        <begin position="6"/>
        <end position="189"/>
    </location>
</feature>
<dbReference type="InterPro" id="IPR023535">
    <property type="entry name" value="TC-AMP_synthase"/>
</dbReference>
<keyword evidence="2 9" id="KW-0963">Cytoplasm</keyword>
<dbReference type="EC" id="2.7.7.87" evidence="9"/>
<dbReference type="Gene3D" id="3.90.870.10">
    <property type="entry name" value="DHBP synthase"/>
    <property type="match status" value="1"/>
</dbReference>
<dbReference type="NCBIfam" id="NF007919">
    <property type="entry name" value="PRK10634.1"/>
    <property type="match status" value="1"/>
</dbReference>
<name>A0A2D0J595_XENBU</name>
<evidence type="ECO:0000256" key="5">
    <source>
        <dbReference type="ARBA" id="ARBA00022695"/>
    </source>
</evidence>
<reference evidence="12 14" key="2">
    <citation type="submission" date="2021-03" db="EMBL/GenBank/DDBJ databases">
        <title>Complete Genome Sequence Data of Xenorhabdus budapestensis strain C72, a Candidate Biological Control Agent, from China.</title>
        <authorList>
            <person name="LI B."/>
            <person name="WANG S."/>
            <person name="QIU D."/>
        </authorList>
    </citation>
    <scope>NUCLEOTIDE SEQUENCE [LARGE SCALE GENOMIC DNA]</scope>
    <source>
        <strain evidence="12 14">C-7-2</strain>
    </source>
</reference>
<dbReference type="GO" id="GO:0061710">
    <property type="term" value="F:L-threonylcarbamoyladenylate synthase"/>
    <property type="evidence" value="ECO:0007669"/>
    <property type="project" value="UniProtKB-EC"/>
</dbReference>
<dbReference type="FunFam" id="3.90.870.10:FF:000004">
    <property type="entry name" value="Threonylcarbamoyl-AMP synthase"/>
    <property type="match status" value="1"/>
</dbReference>
<dbReference type="GO" id="GO:0003725">
    <property type="term" value="F:double-stranded RNA binding"/>
    <property type="evidence" value="ECO:0007669"/>
    <property type="project" value="InterPro"/>
</dbReference>
<dbReference type="GO" id="GO:0005524">
    <property type="term" value="F:ATP binding"/>
    <property type="evidence" value="ECO:0007669"/>
    <property type="project" value="UniProtKB-UniRule"/>
</dbReference>
<keyword evidence="4 9" id="KW-0819">tRNA processing</keyword>
<dbReference type="InterPro" id="IPR006070">
    <property type="entry name" value="Sua5-like_dom"/>
</dbReference>
<dbReference type="Proteomes" id="UP000225833">
    <property type="component" value="Unassembled WGS sequence"/>
</dbReference>
<evidence type="ECO:0000259" key="10">
    <source>
        <dbReference type="PROSITE" id="PS51163"/>
    </source>
</evidence>
<dbReference type="EMBL" id="NIBS01000001">
    <property type="protein sequence ID" value="PHM29528.1"/>
    <property type="molecule type" value="Genomic_DNA"/>
</dbReference>
<evidence type="ECO:0000256" key="8">
    <source>
        <dbReference type="ARBA" id="ARBA00048366"/>
    </source>
</evidence>
<comment type="similarity">
    <text evidence="9">Belongs to the SUA5 family. TsaC subfamily.</text>
</comment>
<dbReference type="HAMAP" id="MF_01852">
    <property type="entry name" value="TsaC"/>
    <property type="match status" value="1"/>
</dbReference>
<sequence>MSNKVSPEFDVIITALKEEKVIAYPTEAVFGLGCDPDSETAVNRLLLLKNRPWEKGLILISDSYERLYSYVNDEQLDDEQKKTVFSFWPGPVTWVIPAKVTTPKWLTGKFSKLAVRVTDHPLVKQLCSLYEKPLVSTSANLSGLEPCRSAEEVRRQFGNDFPVLEGEIGGRKNPSEIRDALTGKLYRQG</sequence>
<evidence type="ECO:0000313" key="13">
    <source>
        <dbReference type="Proteomes" id="UP000225833"/>
    </source>
</evidence>
<dbReference type="GO" id="GO:0000049">
    <property type="term" value="F:tRNA binding"/>
    <property type="evidence" value="ECO:0007669"/>
    <property type="project" value="TreeGrafter"/>
</dbReference>
<dbReference type="InterPro" id="IPR050156">
    <property type="entry name" value="TC-AMP_synthase_SUA5"/>
</dbReference>
<evidence type="ECO:0000256" key="3">
    <source>
        <dbReference type="ARBA" id="ARBA00022679"/>
    </source>
</evidence>
<comment type="catalytic activity">
    <reaction evidence="8 9">
        <text>L-threonine + hydrogencarbonate + ATP = L-threonylcarbamoyladenylate + diphosphate + H2O</text>
        <dbReference type="Rhea" id="RHEA:36407"/>
        <dbReference type="ChEBI" id="CHEBI:15377"/>
        <dbReference type="ChEBI" id="CHEBI:17544"/>
        <dbReference type="ChEBI" id="CHEBI:30616"/>
        <dbReference type="ChEBI" id="CHEBI:33019"/>
        <dbReference type="ChEBI" id="CHEBI:57926"/>
        <dbReference type="ChEBI" id="CHEBI:73682"/>
        <dbReference type="EC" id="2.7.7.87"/>
    </reaction>
</comment>
<dbReference type="EMBL" id="CP072455">
    <property type="protein sequence ID" value="QTL39711.1"/>
    <property type="molecule type" value="Genomic_DNA"/>
</dbReference>
<keyword evidence="6 9" id="KW-0547">Nucleotide-binding</keyword>
<comment type="subcellular location">
    <subcellularLocation>
        <location evidence="1 9">Cytoplasm</location>
    </subcellularLocation>
</comment>
<proteinExistence type="inferred from homology"/>
<dbReference type="InterPro" id="IPR017945">
    <property type="entry name" value="DHBP_synth_RibB-like_a/b_dom"/>
</dbReference>
<dbReference type="PANTHER" id="PTHR17490">
    <property type="entry name" value="SUA5"/>
    <property type="match status" value="1"/>
</dbReference>
<evidence type="ECO:0000256" key="1">
    <source>
        <dbReference type="ARBA" id="ARBA00004496"/>
    </source>
</evidence>
<dbReference type="PANTHER" id="PTHR17490:SF18">
    <property type="entry name" value="THREONYLCARBAMOYL-AMP SYNTHASE"/>
    <property type="match status" value="1"/>
</dbReference>
<dbReference type="Proteomes" id="UP000665047">
    <property type="component" value="Chromosome"/>
</dbReference>
<organism evidence="11 13">
    <name type="scientific">Xenorhabdus budapestensis</name>
    <dbReference type="NCBI Taxonomy" id="290110"/>
    <lineage>
        <taxon>Bacteria</taxon>
        <taxon>Pseudomonadati</taxon>
        <taxon>Pseudomonadota</taxon>
        <taxon>Gammaproteobacteria</taxon>
        <taxon>Enterobacterales</taxon>
        <taxon>Morganellaceae</taxon>
        <taxon>Xenorhabdus</taxon>
    </lineage>
</organism>
<evidence type="ECO:0000313" key="12">
    <source>
        <dbReference type="EMBL" id="QTL39711.1"/>
    </source>
</evidence>
<keyword evidence="5 9" id="KW-0548">Nucleotidyltransferase</keyword>
<evidence type="ECO:0000256" key="4">
    <source>
        <dbReference type="ARBA" id="ARBA00022694"/>
    </source>
</evidence>
<protein>
    <recommendedName>
        <fullName evidence="9">Threonylcarbamoyl-AMP synthase</fullName>
        <shortName evidence="9">TC-AMP synthase</shortName>
        <ecNumber evidence="9">2.7.7.87</ecNumber>
    </recommendedName>
    <alternativeName>
        <fullName evidence="9">L-threonylcarbamoyladenylate synthase</fullName>
    </alternativeName>
    <alternativeName>
        <fullName evidence="9">t(6)A37 threonylcarbamoyladenosine biosynthesis protein TsaC</fullName>
    </alternativeName>
    <alternativeName>
        <fullName evidence="9">tRNA threonylcarbamoyladenosine biosynthesis protein TsaC</fullName>
    </alternativeName>
</protein>
<dbReference type="Pfam" id="PF01300">
    <property type="entry name" value="Sua5_yciO_yrdC"/>
    <property type="match status" value="1"/>
</dbReference>
<evidence type="ECO:0000256" key="2">
    <source>
        <dbReference type="ARBA" id="ARBA00022490"/>
    </source>
</evidence>
<accession>A0A2D0J595</accession>
<keyword evidence="7 9" id="KW-0067">ATP-binding</keyword>
<dbReference type="RefSeq" id="WP_099134183.1">
    <property type="nucleotide sequence ID" value="NZ_CAWNNJ010000001.1"/>
</dbReference>
<evidence type="ECO:0000313" key="11">
    <source>
        <dbReference type="EMBL" id="PHM29528.1"/>
    </source>
</evidence>
<evidence type="ECO:0000313" key="14">
    <source>
        <dbReference type="Proteomes" id="UP000665047"/>
    </source>
</evidence>
<evidence type="ECO:0000256" key="6">
    <source>
        <dbReference type="ARBA" id="ARBA00022741"/>
    </source>
</evidence>
<keyword evidence="14" id="KW-1185">Reference proteome</keyword>
<comment type="function">
    <text evidence="9">Required for the formation of a threonylcarbamoyl group on adenosine at position 37 (t(6)A37) in tRNAs that read codons beginning with adenine. Catalyzes the conversion of L-threonine, HCO(3)(-)/CO(2) and ATP to give threonylcarbamoyl-AMP (TC-AMP) as the acyladenylate intermediate, with the release of diphosphate.</text>
</comment>
<dbReference type="GO" id="GO:0002949">
    <property type="term" value="P:tRNA threonylcarbamoyladenosine modification"/>
    <property type="evidence" value="ECO:0007669"/>
    <property type="project" value="UniProtKB-UniRule"/>
</dbReference>
<evidence type="ECO:0000256" key="7">
    <source>
        <dbReference type="ARBA" id="ARBA00022840"/>
    </source>
</evidence>
<dbReference type="OrthoDB" id="9814580at2"/>
<reference evidence="11 13" key="1">
    <citation type="journal article" date="2017" name="Nat. Microbiol.">
        <title>Natural product diversity associated with the nematode symbionts Photorhabdus and Xenorhabdus.</title>
        <authorList>
            <person name="Tobias N.J."/>
            <person name="Wolff H."/>
            <person name="Djahanschiri B."/>
            <person name="Grundmann F."/>
            <person name="Kronenwerth M."/>
            <person name="Shi Y.M."/>
            <person name="Simonyi S."/>
            <person name="Grun P."/>
            <person name="Shapiro-Ilan D."/>
            <person name="Pidot S.J."/>
            <person name="Stinear T.P."/>
            <person name="Ebersberger I."/>
            <person name="Bode H.B."/>
        </authorList>
    </citation>
    <scope>NUCLEOTIDE SEQUENCE [LARGE SCALE GENOMIC DNA]</scope>
    <source>
        <strain evidence="11 13">DSM 16342</strain>
    </source>
</reference>
<dbReference type="GO" id="GO:0006450">
    <property type="term" value="P:regulation of translational fidelity"/>
    <property type="evidence" value="ECO:0007669"/>
    <property type="project" value="TreeGrafter"/>
</dbReference>
<evidence type="ECO:0000256" key="9">
    <source>
        <dbReference type="HAMAP-Rule" id="MF_01852"/>
    </source>
</evidence>
<keyword evidence="3 9" id="KW-0808">Transferase</keyword>
<dbReference type="AlphaFoldDB" id="A0A2D0J595"/>
<dbReference type="GO" id="GO:0005737">
    <property type="term" value="C:cytoplasm"/>
    <property type="evidence" value="ECO:0007669"/>
    <property type="project" value="UniProtKB-SubCell"/>
</dbReference>
<dbReference type="PROSITE" id="PS51163">
    <property type="entry name" value="YRDC"/>
    <property type="match status" value="1"/>
</dbReference>
<dbReference type="SUPFAM" id="SSF55821">
    <property type="entry name" value="YrdC/RibB"/>
    <property type="match status" value="1"/>
</dbReference>